<dbReference type="GO" id="GO:0022857">
    <property type="term" value="F:transmembrane transporter activity"/>
    <property type="evidence" value="ECO:0007669"/>
    <property type="project" value="InterPro"/>
</dbReference>
<dbReference type="Pfam" id="PF07690">
    <property type="entry name" value="MFS_1"/>
    <property type="match status" value="1"/>
</dbReference>
<dbReference type="PANTHER" id="PTHR42910">
    <property type="entry name" value="TRANSPORTER SCO4007-RELATED"/>
    <property type="match status" value="1"/>
</dbReference>
<feature type="domain" description="Major facilitator superfamily (MFS) profile" evidence="5">
    <location>
        <begin position="16"/>
        <end position="399"/>
    </location>
</feature>
<evidence type="ECO:0000256" key="3">
    <source>
        <dbReference type="ARBA" id="ARBA00023136"/>
    </source>
</evidence>
<feature type="transmembrane region" description="Helical" evidence="4">
    <location>
        <begin position="84"/>
        <end position="102"/>
    </location>
</feature>
<dbReference type="EMBL" id="LPVY01000002">
    <property type="protein sequence ID" value="KZB69012.1"/>
    <property type="molecule type" value="Genomic_DNA"/>
</dbReference>
<reference evidence="6 7" key="1">
    <citation type="submission" date="2015-12" db="EMBL/GenBank/DDBJ databases">
        <title>Genome sequence of Thalassospira lucentensis MCCC 1A02072.</title>
        <authorList>
            <person name="Lu L."/>
            <person name="Lai Q."/>
            <person name="Shao Z."/>
            <person name="Qian P."/>
        </authorList>
    </citation>
    <scope>NUCLEOTIDE SEQUENCE [LARGE SCALE GENOMIC DNA]</scope>
    <source>
        <strain evidence="6 7">MCCC 1A02072</strain>
    </source>
</reference>
<feature type="transmembrane region" description="Helical" evidence="4">
    <location>
        <begin position="221"/>
        <end position="244"/>
    </location>
</feature>
<feature type="transmembrane region" description="Helical" evidence="4">
    <location>
        <begin position="48"/>
        <end position="72"/>
    </location>
</feature>
<name>A0A154LAG4_9PROT</name>
<keyword evidence="3 4" id="KW-0472">Membrane</keyword>
<evidence type="ECO:0000256" key="1">
    <source>
        <dbReference type="ARBA" id="ARBA00022692"/>
    </source>
</evidence>
<dbReference type="InterPro" id="IPR011701">
    <property type="entry name" value="MFS"/>
</dbReference>
<organism evidence="6 7">
    <name type="scientific">Thalassospira lucentensis</name>
    <dbReference type="NCBI Taxonomy" id="168935"/>
    <lineage>
        <taxon>Bacteria</taxon>
        <taxon>Pseudomonadati</taxon>
        <taxon>Pseudomonadota</taxon>
        <taxon>Alphaproteobacteria</taxon>
        <taxon>Rhodospirillales</taxon>
        <taxon>Thalassospiraceae</taxon>
        <taxon>Thalassospira</taxon>
    </lineage>
</organism>
<feature type="transmembrane region" description="Helical" evidence="4">
    <location>
        <begin position="172"/>
        <end position="191"/>
    </location>
</feature>
<dbReference type="SUPFAM" id="SSF103473">
    <property type="entry name" value="MFS general substrate transporter"/>
    <property type="match status" value="1"/>
</dbReference>
<sequence>MENITANTDLVARGLSKPMTLVMAVVAGLAVANIYYNQPMLGLMASDFPGSGVAGLIPTVTLLGYALGLFLLVPLGDIIERRRLIVIQFFLLAIALAITAMAPSVFILVIASVLVGASATVAQQIVPFAVHLAPSEKRGAVVGTVLAGILGGILLSRSLAGFIADMSGWREMFWLAAPLAIIGAMTMALTLPHSKPDTKLRYLQLLKSLTNLWMDFAELRWAAITQAILFAAFSAFWTVLALLLEQPAYNMGPAEAGLFGIVGLAGILAAPIAGRIADAKGPHSIVITGTIVTLFSWIVFGVWPTIPGLIAGVLLLDFGVQSALVSNQHIIYALKPEARARLNTIFMGSMFLGGATGAAMATTAWNVGGWIGVSALGTVLALLALAAQIRALKIRTSKQR</sequence>
<feature type="transmembrane region" description="Helical" evidence="4">
    <location>
        <begin position="371"/>
        <end position="392"/>
    </location>
</feature>
<dbReference type="RefSeq" id="WP_062947966.1">
    <property type="nucleotide sequence ID" value="NZ_LPVY01000002.1"/>
</dbReference>
<protein>
    <submittedName>
        <fullName evidence="6">MFS transporter</fullName>
    </submittedName>
</protein>
<dbReference type="AlphaFoldDB" id="A0A154LAG4"/>
<feature type="transmembrane region" description="Helical" evidence="4">
    <location>
        <begin position="140"/>
        <end position="160"/>
    </location>
</feature>
<proteinExistence type="predicted"/>
<evidence type="ECO:0000313" key="7">
    <source>
        <dbReference type="Proteomes" id="UP000076335"/>
    </source>
</evidence>
<keyword evidence="1 4" id="KW-0812">Transmembrane</keyword>
<dbReference type="PANTHER" id="PTHR42910:SF1">
    <property type="entry name" value="MAJOR FACILITATOR SUPERFAMILY (MFS) PROFILE DOMAIN-CONTAINING PROTEIN"/>
    <property type="match status" value="1"/>
</dbReference>
<dbReference type="OrthoDB" id="9815356at2"/>
<dbReference type="CDD" id="cd17324">
    <property type="entry name" value="MFS_NepI_like"/>
    <property type="match status" value="1"/>
</dbReference>
<evidence type="ECO:0000256" key="4">
    <source>
        <dbReference type="SAM" id="Phobius"/>
    </source>
</evidence>
<comment type="caution">
    <text evidence="6">The sequence shown here is derived from an EMBL/GenBank/DDBJ whole genome shotgun (WGS) entry which is preliminary data.</text>
</comment>
<accession>A0A154LAG4</accession>
<dbReference type="InterPro" id="IPR020846">
    <property type="entry name" value="MFS_dom"/>
</dbReference>
<dbReference type="PROSITE" id="PS50850">
    <property type="entry name" value="MFS"/>
    <property type="match status" value="1"/>
</dbReference>
<evidence type="ECO:0000313" key="6">
    <source>
        <dbReference type="EMBL" id="KZB69012.1"/>
    </source>
</evidence>
<feature type="transmembrane region" description="Helical" evidence="4">
    <location>
        <begin position="256"/>
        <end position="273"/>
    </location>
</feature>
<dbReference type="Proteomes" id="UP000076335">
    <property type="component" value="Unassembled WGS sequence"/>
</dbReference>
<evidence type="ECO:0000259" key="5">
    <source>
        <dbReference type="PROSITE" id="PS50850"/>
    </source>
</evidence>
<evidence type="ECO:0000256" key="2">
    <source>
        <dbReference type="ARBA" id="ARBA00022989"/>
    </source>
</evidence>
<feature type="transmembrane region" description="Helical" evidence="4">
    <location>
        <begin position="20"/>
        <end position="36"/>
    </location>
</feature>
<dbReference type="InterPro" id="IPR036259">
    <property type="entry name" value="MFS_trans_sf"/>
</dbReference>
<keyword evidence="2 4" id="KW-1133">Transmembrane helix</keyword>
<gene>
    <name evidence="6" type="ORF">AUP42_08900</name>
</gene>
<dbReference type="Gene3D" id="1.20.1250.20">
    <property type="entry name" value="MFS general substrate transporter like domains"/>
    <property type="match status" value="1"/>
</dbReference>
<feature type="transmembrane region" description="Helical" evidence="4">
    <location>
        <begin position="344"/>
        <end position="365"/>
    </location>
</feature>